<protein>
    <recommendedName>
        <fullName evidence="4">Protein kinase domain-containing protein</fullName>
    </recommendedName>
</protein>
<sequence>MKRNSSSNYVGTPGNKQYIPTSEMSNRQSLKENNMICVDMDYEEDYEYITNIIAAEKRSPKNEDSNLITSTNQTWLSLSEYLQRYGEFPLPDWMSAMILNDLAQALIQLHTNQLSHLAINLDNIHFLQENCARPMICLLINRANLRKINGDELIESRSEDIHQLGLILHKLLTGKPAKMDENGNLLDTAGPFKINQDGLQLVRKMLAKKFNESAYYLKAHRFVEKSLALKTPRFLKLF</sequence>
<dbReference type="OrthoDB" id="1668230at2759"/>
<evidence type="ECO:0000313" key="3">
    <source>
        <dbReference type="Proteomes" id="UP001152747"/>
    </source>
</evidence>
<reference evidence="2" key="1">
    <citation type="submission" date="2022-11" db="EMBL/GenBank/DDBJ databases">
        <authorList>
            <person name="Kikuchi T."/>
        </authorList>
    </citation>
    <scope>NUCLEOTIDE SEQUENCE</scope>
    <source>
        <strain evidence="2">PS1010</strain>
    </source>
</reference>
<proteinExistence type="predicted"/>
<dbReference type="EMBL" id="CANHGI010000003">
    <property type="protein sequence ID" value="CAI5444477.1"/>
    <property type="molecule type" value="Genomic_DNA"/>
</dbReference>
<dbReference type="AlphaFoldDB" id="A0A9P1IJP5"/>
<evidence type="ECO:0008006" key="4">
    <source>
        <dbReference type="Google" id="ProtNLM"/>
    </source>
</evidence>
<dbReference type="SUPFAM" id="SSF56112">
    <property type="entry name" value="Protein kinase-like (PK-like)"/>
    <property type="match status" value="1"/>
</dbReference>
<feature type="region of interest" description="Disordered" evidence="1">
    <location>
        <begin position="1"/>
        <end position="25"/>
    </location>
</feature>
<keyword evidence="3" id="KW-1185">Reference proteome</keyword>
<evidence type="ECO:0000313" key="2">
    <source>
        <dbReference type="EMBL" id="CAI5444477.1"/>
    </source>
</evidence>
<comment type="caution">
    <text evidence="2">The sequence shown here is derived from an EMBL/GenBank/DDBJ whole genome shotgun (WGS) entry which is preliminary data.</text>
</comment>
<dbReference type="Proteomes" id="UP001152747">
    <property type="component" value="Unassembled WGS sequence"/>
</dbReference>
<organism evidence="2 3">
    <name type="scientific">Caenorhabditis angaria</name>
    <dbReference type="NCBI Taxonomy" id="860376"/>
    <lineage>
        <taxon>Eukaryota</taxon>
        <taxon>Metazoa</taxon>
        <taxon>Ecdysozoa</taxon>
        <taxon>Nematoda</taxon>
        <taxon>Chromadorea</taxon>
        <taxon>Rhabditida</taxon>
        <taxon>Rhabditina</taxon>
        <taxon>Rhabditomorpha</taxon>
        <taxon>Rhabditoidea</taxon>
        <taxon>Rhabditidae</taxon>
        <taxon>Peloderinae</taxon>
        <taxon>Caenorhabditis</taxon>
    </lineage>
</organism>
<dbReference type="Pfam" id="PF06293">
    <property type="entry name" value="Kdo"/>
    <property type="match status" value="1"/>
</dbReference>
<accession>A0A9P1IJP5</accession>
<dbReference type="Gene3D" id="1.10.510.10">
    <property type="entry name" value="Transferase(Phosphotransferase) domain 1"/>
    <property type="match status" value="1"/>
</dbReference>
<name>A0A9P1IJP5_9PELO</name>
<gene>
    <name evidence="2" type="ORF">CAMP_LOCUS7114</name>
</gene>
<dbReference type="InterPro" id="IPR011009">
    <property type="entry name" value="Kinase-like_dom_sf"/>
</dbReference>
<evidence type="ECO:0000256" key="1">
    <source>
        <dbReference type="SAM" id="MobiDB-lite"/>
    </source>
</evidence>